<evidence type="ECO:0000259" key="7">
    <source>
        <dbReference type="Pfam" id="PF01029"/>
    </source>
</evidence>
<dbReference type="RefSeq" id="WP_069989000.1">
    <property type="nucleotide sequence ID" value="NZ_JACOQK010000001.1"/>
</dbReference>
<comment type="similarity">
    <text evidence="1 6">Belongs to the NusB family.</text>
</comment>
<name>A0ABR7IQA0_9CLOT</name>
<dbReference type="SUPFAM" id="SSF48013">
    <property type="entry name" value="NusB-like"/>
    <property type="match status" value="1"/>
</dbReference>
<evidence type="ECO:0000256" key="4">
    <source>
        <dbReference type="ARBA" id="ARBA00023015"/>
    </source>
</evidence>
<sequence>MKRHEIRENAFVLVFEKIFNDDDLTQIVEIAKECDDLQVNEEVIRIVTGVQQHVQELDAVISEHLTKWSISRLSKVVLAILRLAVYEILFEDAIEPPIAINEAVELAKTYASQEDAAFINGVLGGFVRKLEEK</sequence>
<keyword evidence="5 6" id="KW-0804">Transcription</keyword>
<evidence type="ECO:0000256" key="3">
    <source>
        <dbReference type="ARBA" id="ARBA00022884"/>
    </source>
</evidence>
<dbReference type="InterPro" id="IPR011605">
    <property type="entry name" value="NusB_fam"/>
</dbReference>
<evidence type="ECO:0000256" key="2">
    <source>
        <dbReference type="ARBA" id="ARBA00022814"/>
    </source>
</evidence>
<dbReference type="NCBIfam" id="TIGR01951">
    <property type="entry name" value="nusB"/>
    <property type="match status" value="1"/>
</dbReference>
<proteinExistence type="inferred from homology"/>
<evidence type="ECO:0000256" key="5">
    <source>
        <dbReference type="ARBA" id="ARBA00023163"/>
    </source>
</evidence>
<evidence type="ECO:0000313" key="9">
    <source>
        <dbReference type="Proteomes" id="UP000649151"/>
    </source>
</evidence>
<dbReference type="InterPro" id="IPR035926">
    <property type="entry name" value="NusB-like_sf"/>
</dbReference>
<dbReference type="Proteomes" id="UP000649151">
    <property type="component" value="Unassembled WGS sequence"/>
</dbReference>
<dbReference type="InterPro" id="IPR006027">
    <property type="entry name" value="NusB_RsmB_TIM44"/>
</dbReference>
<dbReference type="Gene3D" id="1.10.940.10">
    <property type="entry name" value="NusB-like"/>
    <property type="match status" value="1"/>
</dbReference>
<dbReference type="PANTHER" id="PTHR11078">
    <property type="entry name" value="N UTILIZATION SUBSTANCE PROTEIN B-RELATED"/>
    <property type="match status" value="1"/>
</dbReference>
<reference evidence="8 9" key="1">
    <citation type="submission" date="2020-08" db="EMBL/GenBank/DDBJ databases">
        <title>Genome public.</title>
        <authorList>
            <person name="Liu C."/>
            <person name="Sun Q."/>
        </authorList>
    </citation>
    <scope>NUCLEOTIDE SEQUENCE [LARGE SCALE GENOMIC DNA]</scope>
    <source>
        <strain evidence="8 9">NSJ-27</strain>
    </source>
</reference>
<dbReference type="EMBL" id="JACOQK010000001">
    <property type="protein sequence ID" value="MBC5787298.1"/>
    <property type="molecule type" value="Genomic_DNA"/>
</dbReference>
<dbReference type="Pfam" id="PF01029">
    <property type="entry name" value="NusB"/>
    <property type="match status" value="1"/>
</dbReference>
<gene>
    <name evidence="6 8" type="primary">nusB</name>
    <name evidence="8" type="ORF">H8Z77_04555</name>
</gene>
<accession>A0ABR7IQA0</accession>
<evidence type="ECO:0000256" key="6">
    <source>
        <dbReference type="HAMAP-Rule" id="MF_00073"/>
    </source>
</evidence>
<comment type="function">
    <text evidence="6">Involved in transcription antitermination. Required for transcription of ribosomal RNA (rRNA) genes. Binds specifically to the boxA antiterminator sequence of the ribosomal RNA (rrn) operons.</text>
</comment>
<evidence type="ECO:0000313" key="8">
    <source>
        <dbReference type="EMBL" id="MBC5787298.1"/>
    </source>
</evidence>
<protein>
    <recommendedName>
        <fullName evidence="6">Transcription antitermination protein NusB</fullName>
    </recommendedName>
    <alternativeName>
        <fullName evidence="6">Antitermination factor NusB</fullName>
    </alternativeName>
</protein>
<keyword evidence="2 6" id="KW-0889">Transcription antitermination</keyword>
<dbReference type="PANTHER" id="PTHR11078:SF3">
    <property type="entry name" value="ANTITERMINATION NUSB DOMAIN-CONTAINING PROTEIN"/>
    <property type="match status" value="1"/>
</dbReference>
<comment type="caution">
    <text evidence="8">The sequence shown here is derived from an EMBL/GenBank/DDBJ whole genome shotgun (WGS) entry which is preliminary data.</text>
</comment>
<dbReference type="HAMAP" id="MF_00073">
    <property type="entry name" value="NusB"/>
    <property type="match status" value="1"/>
</dbReference>
<keyword evidence="9" id="KW-1185">Reference proteome</keyword>
<feature type="domain" description="NusB/RsmB/TIM44" evidence="7">
    <location>
        <begin position="5"/>
        <end position="128"/>
    </location>
</feature>
<organism evidence="8 9">
    <name type="scientific">Clostridium facile</name>
    <dbReference type="NCBI Taxonomy" id="2763035"/>
    <lineage>
        <taxon>Bacteria</taxon>
        <taxon>Bacillati</taxon>
        <taxon>Bacillota</taxon>
        <taxon>Clostridia</taxon>
        <taxon>Eubacteriales</taxon>
        <taxon>Clostridiaceae</taxon>
        <taxon>Clostridium</taxon>
    </lineage>
</organism>
<keyword evidence="3 6" id="KW-0694">RNA-binding</keyword>
<evidence type="ECO:0000256" key="1">
    <source>
        <dbReference type="ARBA" id="ARBA00005952"/>
    </source>
</evidence>
<keyword evidence="4 6" id="KW-0805">Transcription regulation</keyword>